<reference evidence="18 19" key="1">
    <citation type="submission" date="2019-10" db="EMBL/GenBank/DDBJ databases">
        <title>Cognatihalovulum marinum gen. nov. sp. nov., a new member of the family Rhodobacteraceae isolated from deep seawater of the Northwest Indian Ocean.</title>
        <authorList>
            <person name="Ruan C."/>
            <person name="Wang J."/>
            <person name="Zheng X."/>
            <person name="Song L."/>
            <person name="Zhu Y."/>
            <person name="Huang Y."/>
            <person name="Lu Z."/>
            <person name="Du W."/>
            <person name="Huang L."/>
            <person name="Dai X."/>
        </authorList>
    </citation>
    <scope>NUCLEOTIDE SEQUENCE [LARGE SCALE GENOMIC DNA]</scope>
    <source>
        <strain evidence="18 19">2CG4</strain>
    </source>
</reference>
<evidence type="ECO:0000256" key="8">
    <source>
        <dbReference type="ARBA" id="ARBA00022692"/>
    </source>
</evidence>
<dbReference type="SMART" id="SM00387">
    <property type="entry name" value="HATPase_c"/>
    <property type="match status" value="1"/>
</dbReference>
<dbReference type="EC" id="2.7.13.3" evidence="3"/>
<keyword evidence="11" id="KW-0067">ATP-binding</keyword>
<evidence type="ECO:0000256" key="10">
    <source>
        <dbReference type="ARBA" id="ARBA00022777"/>
    </source>
</evidence>
<protein>
    <recommendedName>
        <fullName evidence="3">histidine kinase</fullName>
        <ecNumber evidence="3">2.7.13.3</ecNumber>
    </recommendedName>
</protein>
<evidence type="ECO:0000256" key="12">
    <source>
        <dbReference type="ARBA" id="ARBA00022989"/>
    </source>
</evidence>
<keyword evidence="6" id="KW-0597">Phosphoprotein</keyword>
<feature type="transmembrane region" description="Helical" evidence="15">
    <location>
        <begin position="163"/>
        <end position="182"/>
    </location>
</feature>
<dbReference type="SMART" id="SM00388">
    <property type="entry name" value="HisKA"/>
    <property type="match status" value="1"/>
</dbReference>
<dbReference type="Gene3D" id="1.10.287.130">
    <property type="match status" value="1"/>
</dbReference>
<dbReference type="InterPro" id="IPR004358">
    <property type="entry name" value="Sig_transdc_His_kin-like_C"/>
</dbReference>
<keyword evidence="19" id="KW-1185">Reference proteome</keyword>
<evidence type="ECO:0000256" key="4">
    <source>
        <dbReference type="ARBA" id="ARBA00022475"/>
    </source>
</evidence>
<dbReference type="InterPro" id="IPR003661">
    <property type="entry name" value="HisK_dim/P_dom"/>
</dbReference>
<keyword evidence="8 15" id="KW-0812">Transmembrane</keyword>
<dbReference type="CDD" id="cd00082">
    <property type="entry name" value="HisKA"/>
    <property type="match status" value="1"/>
</dbReference>
<keyword evidence="12 15" id="KW-1133">Transmembrane helix</keyword>
<dbReference type="Pfam" id="PF02518">
    <property type="entry name" value="HATPase_c"/>
    <property type="match status" value="1"/>
</dbReference>
<keyword evidence="9" id="KW-0547">Nucleotide-binding</keyword>
<dbReference type="GO" id="GO:0005886">
    <property type="term" value="C:plasma membrane"/>
    <property type="evidence" value="ECO:0007669"/>
    <property type="project" value="UniProtKB-SubCell"/>
</dbReference>
<dbReference type="Proteomes" id="UP000474957">
    <property type="component" value="Unassembled WGS sequence"/>
</dbReference>
<organism evidence="18 19">
    <name type="scientific">Halovulum marinum</name>
    <dbReference type="NCBI Taxonomy" id="2662447"/>
    <lineage>
        <taxon>Bacteria</taxon>
        <taxon>Pseudomonadati</taxon>
        <taxon>Pseudomonadota</taxon>
        <taxon>Alphaproteobacteria</taxon>
        <taxon>Rhodobacterales</taxon>
        <taxon>Paracoccaceae</taxon>
        <taxon>Halovulum</taxon>
    </lineage>
</organism>
<dbReference type="InterPro" id="IPR036890">
    <property type="entry name" value="HATPase_C_sf"/>
</dbReference>
<dbReference type="Pfam" id="PF00512">
    <property type="entry name" value="HisKA"/>
    <property type="match status" value="1"/>
</dbReference>
<accession>A0A6L5YXN3</accession>
<dbReference type="SMART" id="SM00304">
    <property type="entry name" value="HAMP"/>
    <property type="match status" value="1"/>
</dbReference>
<evidence type="ECO:0000313" key="18">
    <source>
        <dbReference type="EMBL" id="MSU89096.1"/>
    </source>
</evidence>
<keyword evidence="13" id="KW-0902">Two-component regulatory system</keyword>
<gene>
    <name evidence="18" type="ORF">GE300_05570</name>
</gene>
<dbReference type="PROSITE" id="PS50109">
    <property type="entry name" value="HIS_KIN"/>
    <property type="match status" value="1"/>
</dbReference>
<comment type="catalytic activity">
    <reaction evidence="1">
        <text>ATP + protein L-histidine = ADP + protein N-phospho-L-histidine.</text>
        <dbReference type="EC" id="2.7.13.3"/>
    </reaction>
</comment>
<feature type="transmembrane region" description="Helical" evidence="15">
    <location>
        <begin position="20"/>
        <end position="38"/>
    </location>
</feature>
<evidence type="ECO:0000256" key="7">
    <source>
        <dbReference type="ARBA" id="ARBA00022679"/>
    </source>
</evidence>
<dbReference type="InterPro" id="IPR036097">
    <property type="entry name" value="HisK_dim/P_sf"/>
</dbReference>
<evidence type="ECO:0000256" key="15">
    <source>
        <dbReference type="SAM" id="Phobius"/>
    </source>
</evidence>
<dbReference type="GO" id="GO:0005524">
    <property type="term" value="F:ATP binding"/>
    <property type="evidence" value="ECO:0007669"/>
    <property type="project" value="UniProtKB-KW"/>
</dbReference>
<evidence type="ECO:0000259" key="17">
    <source>
        <dbReference type="PROSITE" id="PS50885"/>
    </source>
</evidence>
<keyword evidence="5" id="KW-0997">Cell inner membrane</keyword>
<dbReference type="PROSITE" id="PS50885">
    <property type="entry name" value="HAMP"/>
    <property type="match status" value="1"/>
</dbReference>
<dbReference type="InterPro" id="IPR050980">
    <property type="entry name" value="2C_sensor_his_kinase"/>
</dbReference>
<dbReference type="PANTHER" id="PTHR44936:SF5">
    <property type="entry name" value="SENSOR HISTIDINE KINASE ENVZ"/>
    <property type="match status" value="1"/>
</dbReference>
<dbReference type="InterPro" id="IPR003660">
    <property type="entry name" value="HAMP_dom"/>
</dbReference>
<dbReference type="GO" id="GO:0000155">
    <property type="term" value="F:phosphorelay sensor kinase activity"/>
    <property type="evidence" value="ECO:0007669"/>
    <property type="project" value="InterPro"/>
</dbReference>
<dbReference type="SUPFAM" id="SSF55874">
    <property type="entry name" value="ATPase domain of HSP90 chaperone/DNA topoisomerase II/histidine kinase"/>
    <property type="match status" value="1"/>
</dbReference>
<evidence type="ECO:0000256" key="1">
    <source>
        <dbReference type="ARBA" id="ARBA00000085"/>
    </source>
</evidence>
<evidence type="ECO:0000256" key="14">
    <source>
        <dbReference type="ARBA" id="ARBA00023136"/>
    </source>
</evidence>
<evidence type="ECO:0000259" key="16">
    <source>
        <dbReference type="PROSITE" id="PS50109"/>
    </source>
</evidence>
<evidence type="ECO:0000256" key="11">
    <source>
        <dbReference type="ARBA" id="ARBA00022840"/>
    </source>
</evidence>
<dbReference type="PRINTS" id="PR00344">
    <property type="entry name" value="BCTRLSENSOR"/>
</dbReference>
<keyword evidence="14 15" id="KW-0472">Membrane</keyword>
<dbReference type="InterPro" id="IPR003594">
    <property type="entry name" value="HATPase_dom"/>
</dbReference>
<dbReference type="EMBL" id="WIND01000002">
    <property type="protein sequence ID" value="MSU89096.1"/>
    <property type="molecule type" value="Genomic_DNA"/>
</dbReference>
<comment type="caution">
    <text evidence="18">The sequence shown here is derived from an EMBL/GenBank/DDBJ whole genome shotgun (WGS) entry which is preliminary data.</text>
</comment>
<dbReference type="Gene3D" id="3.30.565.10">
    <property type="entry name" value="Histidine kinase-like ATPase, C-terminal domain"/>
    <property type="match status" value="1"/>
</dbReference>
<evidence type="ECO:0000256" key="2">
    <source>
        <dbReference type="ARBA" id="ARBA00004429"/>
    </source>
</evidence>
<keyword evidence="4" id="KW-1003">Cell membrane</keyword>
<feature type="domain" description="HAMP" evidence="17">
    <location>
        <begin position="183"/>
        <end position="234"/>
    </location>
</feature>
<keyword evidence="10" id="KW-0418">Kinase</keyword>
<name>A0A6L5YXN3_9RHOB</name>
<feature type="domain" description="Histidine kinase" evidence="16">
    <location>
        <begin position="242"/>
        <end position="444"/>
    </location>
</feature>
<proteinExistence type="predicted"/>
<dbReference type="PANTHER" id="PTHR44936">
    <property type="entry name" value="SENSOR PROTEIN CREC"/>
    <property type="match status" value="1"/>
</dbReference>
<dbReference type="SUPFAM" id="SSF47384">
    <property type="entry name" value="Homodimeric domain of signal transducing histidine kinase"/>
    <property type="match status" value="1"/>
</dbReference>
<evidence type="ECO:0000256" key="13">
    <source>
        <dbReference type="ARBA" id="ARBA00023012"/>
    </source>
</evidence>
<comment type="subcellular location">
    <subcellularLocation>
        <location evidence="2">Cell inner membrane</location>
        <topology evidence="2">Multi-pass membrane protein</topology>
    </subcellularLocation>
</comment>
<evidence type="ECO:0000256" key="6">
    <source>
        <dbReference type="ARBA" id="ARBA00022553"/>
    </source>
</evidence>
<evidence type="ECO:0000256" key="5">
    <source>
        <dbReference type="ARBA" id="ARBA00022519"/>
    </source>
</evidence>
<keyword evidence="7" id="KW-0808">Transferase</keyword>
<dbReference type="InterPro" id="IPR005467">
    <property type="entry name" value="His_kinase_dom"/>
</dbReference>
<evidence type="ECO:0000313" key="19">
    <source>
        <dbReference type="Proteomes" id="UP000474957"/>
    </source>
</evidence>
<dbReference type="AlphaFoldDB" id="A0A6L5YXN3"/>
<sequence length="444" mass="49183">MTPRNLKYPLPRSLFPRAMLIVIVPLIALQLVVAFVFFQRHFEGVTRQMTRNIARELAVAQQVIDTSPTAEIAQLRLTNLSQPLEIALSLRAEELRPGAHRRDLFDLSGRALVAEMADLLGGQLQIDLAADRRQVDVRLQTDKGVLRAVIPRSRMTVSNPHQLLVLMTATALVLAVIALLFMRNQMKPILQLANAADAFGKGRSVPYRPAGAEEVRRAGAAFLSMRQRIERAMEQRTQMLSGVSHDLRTPLTRMKLSLAMADAMPEAREMERDVEQMEQMLNSFLAFARGDQMDEVEDVHLPALLEEMAEQARRGGGCVETDIRLEPAELPTATLRRAALARALQNLLSNATRYGSRTRLSLRTTPRAVQFIVEDDGPGVPVDRREEVMRPFIRLDSARNQDRGGGVGLGLAIAQDVARAHGGALELSDSEALGGLKAVLRLPR</sequence>
<evidence type="ECO:0000256" key="9">
    <source>
        <dbReference type="ARBA" id="ARBA00022741"/>
    </source>
</evidence>
<dbReference type="RefSeq" id="WP_154445547.1">
    <property type="nucleotide sequence ID" value="NZ_WIND01000002.1"/>
</dbReference>
<evidence type="ECO:0000256" key="3">
    <source>
        <dbReference type="ARBA" id="ARBA00012438"/>
    </source>
</evidence>